<keyword evidence="6" id="KW-0805">Transcription regulation</keyword>
<sequence>MSKAERDETINILASRLFSALLDDLTMDIALRAHHEVAKSRAVCAVCNTRCGMAHPNGTSVQPSQDPASGSHELSVKEESGSNAGTSVSADDIGNFECLVCKRKVAASRYAPHLSKCMGLGRRATAARGAVGVKTKAMEPGRSASPFLGSDAGVASDDTSVNGKGKGKSKSKRADEAEYNLKRKQPSSPQISPAKKQKKQKTTGSPVSRVKEAEGISPTKAAPGACRSQPEVPSELRSSSVTELDCPSPALTTPFTNTLATAAAPPPPKPTATGTGPPKRGRPKGVKTGQGKAALAAAAAAAASAPPPPPPPKRVSPPRPPPPARIEPNYLMDNGEGEETGSSTDTDSN</sequence>
<comment type="similarity">
    <text evidence="10">Belongs to the SGF11 family.</text>
</comment>
<feature type="region of interest" description="Disordered" evidence="11">
    <location>
        <begin position="133"/>
        <end position="349"/>
    </location>
</feature>
<evidence type="ECO:0000256" key="10">
    <source>
        <dbReference type="RuleBase" id="RU261113"/>
    </source>
</evidence>
<keyword evidence="5" id="KW-0156">Chromatin regulator</keyword>
<feature type="compositionally biased region" description="Low complexity" evidence="11">
    <location>
        <begin position="286"/>
        <end position="304"/>
    </location>
</feature>
<protein>
    <recommendedName>
        <fullName evidence="10">SAGA-associated factor 11</fullName>
    </recommendedName>
</protein>
<dbReference type="PANTHER" id="PTHR46367:SF1">
    <property type="entry name" value="ATAXIN-7-LIKE PROTEIN 3"/>
    <property type="match status" value="1"/>
</dbReference>
<keyword evidence="7 10" id="KW-0010">Activator</keyword>
<evidence type="ECO:0000313" key="13">
    <source>
        <dbReference type="Proteomes" id="UP000053558"/>
    </source>
</evidence>
<dbReference type="GO" id="GO:0006325">
    <property type="term" value="P:chromatin organization"/>
    <property type="evidence" value="ECO:0007669"/>
    <property type="project" value="UniProtKB-KW"/>
</dbReference>
<dbReference type="GO" id="GO:0003713">
    <property type="term" value="F:transcription coactivator activity"/>
    <property type="evidence" value="ECO:0007669"/>
    <property type="project" value="TreeGrafter"/>
</dbReference>
<evidence type="ECO:0000256" key="5">
    <source>
        <dbReference type="ARBA" id="ARBA00022853"/>
    </source>
</evidence>
<evidence type="ECO:0000256" key="9">
    <source>
        <dbReference type="ARBA" id="ARBA00023242"/>
    </source>
</evidence>
<feature type="compositionally biased region" description="Pro residues" evidence="11">
    <location>
        <begin position="305"/>
        <end position="325"/>
    </location>
</feature>
<keyword evidence="3" id="KW-0863">Zinc-finger</keyword>
<dbReference type="AlphaFoldDB" id="A0A5M3N6P7"/>
<evidence type="ECO:0000256" key="2">
    <source>
        <dbReference type="ARBA" id="ARBA00022723"/>
    </source>
</evidence>
<evidence type="ECO:0000256" key="6">
    <source>
        <dbReference type="ARBA" id="ARBA00023015"/>
    </source>
</evidence>
<evidence type="ECO:0000256" key="1">
    <source>
        <dbReference type="ARBA" id="ARBA00004123"/>
    </source>
</evidence>
<evidence type="ECO:0000256" key="11">
    <source>
        <dbReference type="SAM" id="MobiDB-lite"/>
    </source>
</evidence>
<keyword evidence="13" id="KW-1185">Reference proteome</keyword>
<name>A0A5M3N6P7_CONPW</name>
<dbReference type="GO" id="GO:0006357">
    <property type="term" value="P:regulation of transcription by RNA polymerase II"/>
    <property type="evidence" value="ECO:0007669"/>
    <property type="project" value="TreeGrafter"/>
</dbReference>
<dbReference type="Gene3D" id="3.30.160.60">
    <property type="entry name" value="Classic Zinc Finger"/>
    <property type="match status" value="1"/>
</dbReference>
<dbReference type="Proteomes" id="UP000053558">
    <property type="component" value="Unassembled WGS sequence"/>
</dbReference>
<dbReference type="EMBL" id="JH711573">
    <property type="protein sequence ID" value="EIW86531.1"/>
    <property type="molecule type" value="Genomic_DNA"/>
</dbReference>
<feature type="compositionally biased region" description="Low complexity" evidence="11">
    <location>
        <begin position="249"/>
        <end position="263"/>
    </location>
</feature>
<feature type="region of interest" description="Disordered" evidence="11">
    <location>
        <begin position="58"/>
        <end position="87"/>
    </location>
</feature>
<evidence type="ECO:0000256" key="4">
    <source>
        <dbReference type="ARBA" id="ARBA00022833"/>
    </source>
</evidence>
<evidence type="ECO:0000256" key="8">
    <source>
        <dbReference type="ARBA" id="ARBA00023163"/>
    </source>
</evidence>
<dbReference type="GO" id="GO:0008270">
    <property type="term" value="F:zinc ion binding"/>
    <property type="evidence" value="ECO:0007669"/>
    <property type="project" value="UniProtKB-KW"/>
</dbReference>
<dbReference type="InterPro" id="IPR013246">
    <property type="entry name" value="SAGA_su_Sgf11"/>
</dbReference>
<comment type="caution">
    <text evidence="12">The sequence shown here is derived from an EMBL/GenBank/DDBJ whole genome shotgun (WGS) entry which is preliminary data.</text>
</comment>
<dbReference type="OMA" id="CKRQIAS"/>
<organism evidence="12 13">
    <name type="scientific">Coniophora puteana (strain RWD-64-598)</name>
    <name type="common">Brown rot fungus</name>
    <dbReference type="NCBI Taxonomy" id="741705"/>
    <lineage>
        <taxon>Eukaryota</taxon>
        <taxon>Fungi</taxon>
        <taxon>Dikarya</taxon>
        <taxon>Basidiomycota</taxon>
        <taxon>Agaricomycotina</taxon>
        <taxon>Agaricomycetes</taxon>
        <taxon>Agaricomycetidae</taxon>
        <taxon>Boletales</taxon>
        <taxon>Coniophorineae</taxon>
        <taxon>Coniophoraceae</taxon>
        <taxon>Coniophora</taxon>
    </lineage>
</organism>
<keyword evidence="9" id="KW-0539">Nucleus</keyword>
<feature type="compositionally biased region" description="Polar residues" evidence="11">
    <location>
        <begin position="340"/>
        <end position="349"/>
    </location>
</feature>
<feature type="compositionally biased region" description="Basic and acidic residues" evidence="11">
    <location>
        <begin position="172"/>
        <end position="181"/>
    </location>
</feature>
<evidence type="ECO:0000313" key="12">
    <source>
        <dbReference type="EMBL" id="EIW86531.1"/>
    </source>
</evidence>
<keyword evidence="8" id="KW-0804">Transcription</keyword>
<comment type="subcellular location">
    <subcellularLocation>
        <location evidence="1 10">Nucleus</location>
    </subcellularLocation>
</comment>
<dbReference type="KEGG" id="cput:CONPUDRAFT_141048"/>
<feature type="compositionally biased region" description="Polar residues" evidence="11">
    <location>
        <begin position="58"/>
        <end position="68"/>
    </location>
</feature>
<accession>A0A5M3N6P7</accession>
<proteinExistence type="inferred from homology"/>
<keyword evidence="2" id="KW-0479">Metal-binding</keyword>
<dbReference type="OrthoDB" id="21557at2759"/>
<dbReference type="GeneID" id="19201603"/>
<evidence type="ECO:0000256" key="7">
    <source>
        <dbReference type="ARBA" id="ARBA00023159"/>
    </source>
</evidence>
<dbReference type="InterPro" id="IPR051078">
    <property type="entry name" value="SGF11"/>
</dbReference>
<dbReference type="RefSeq" id="XP_007763315.1">
    <property type="nucleotide sequence ID" value="XM_007765125.1"/>
</dbReference>
<dbReference type="PANTHER" id="PTHR46367">
    <property type="entry name" value="ATAXIN-7-LIKE PROTEIN 3"/>
    <property type="match status" value="1"/>
</dbReference>
<dbReference type="GO" id="GO:0071819">
    <property type="term" value="C:DUBm complex"/>
    <property type="evidence" value="ECO:0007669"/>
    <property type="project" value="TreeGrafter"/>
</dbReference>
<evidence type="ECO:0000256" key="3">
    <source>
        <dbReference type="ARBA" id="ARBA00022771"/>
    </source>
</evidence>
<dbReference type="GO" id="GO:0000124">
    <property type="term" value="C:SAGA complex"/>
    <property type="evidence" value="ECO:0007669"/>
    <property type="project" value="TreeGrafter"/>
</dbReference>
<keyword evidence="4" id="KW-0862">Zinc</keyword>
<reference evidence="13" key="1">
    <citation type="journal article" date="2012" name="Science">
        <title>The Paleozoic origin of enzymatic lignin decomposition reconstructed from 31 fungal genomes.</title>
        <authorList>
            <person name="Floudas D."/>
            <person name="Binder M."/>
            <person name="Riley R."/>
            <person name="Barry K."/>
            <person name="Blanchette R.A."/>
            <person name="Henrissat B."/>
            <person name="Martinez A.T."/>
            <person name="Otillar R."/>
            <person name="Spatafora J.W."/>
            <person name="Yadav J.S."/>
            <person name="Aerts A."/>
            <person name="Benoit I."/>
            <person name="Boyd A."/>
            <person name="Carlson A."/>
            <person name="Copeland A."/>
            <person name="Coutinho P.M."/>
            <person name="de Vries R.P."/>
            <person name="Ferreira P."/>
            <person name="Findley K."/>
            <person name="Foster B."/>
            <person name="Gaskell J."/>
            <person name="Glotzer D."/>
            <person name="Gorecki P."/>
            <person name="Heitman J."/>
            <person name="Hesse C."/>
            <person name="Hori C."/>
            <person name="Igarashi K."/>
            <person name="Jurgens J.A."/>
            <person name="Kallen N."/>
            <person name="Kersten P."/>
            <person name="Kohler A."/>
            <person name="Kuees U."/>
            <person name="Kumar T.K.A."/>
            <person name="Kuo A."/>
            <person name="LaButti K."/>
            <person name="Larrondo L.F."/>
            <person name="Lindquist E."/>
            <person name="Ling A."/>
            <person name="Lombard V."/>
            <person name="Lucas S."/>
            <person name="Lundell T."/>
            <person name="Martin R."/>
            <person name="McLaughlin D.J."/>
            <person name="Morgenstern I."/>
            <person name="Morin E."/>
            <person name="Murat C."/>
            <person name="Nagy L.G."/>
            <person name="Nolan M."/>
            <person name="Ohm R.A."/>
            <person name="Patyshakuliyeva A."/>
            <person name="Rokas A."/>
            <person name="Ruiz-Duenas F.J."/>
            <person name="Sabat G."/>
            <person name="Salamov A."/>
            <person name="Samejima M."/>
            <person name="Schmutz J."/>
            <person name="Slot J.C."/>
            <person name="St John F."/>
            <person name="Stenlid J."/>
            <person name="Sun H."/>
            <person name="Sun S."/>
            <person name="Syed K."/>
            <person name="Tsang A."/>
            <person name="Wiebenga A."/>
            <person name="Young D."/>
            <person name="Pisabarro A."/>
            <person name="Eastwood D.C."/>
            <person name="Martin F."/>
            <person name="Cullen D."/>
            <person name="Grigoriev I.V."/>
            <person name="Hibbett D.S."/>
        </authorList>
    </citation>
    <scope>NUCLEOTIDE SEQUENCE [LARGE SCALE GENOMIC DNA]</scope>
    <source>
        <strain evidence="13">RWD-64-598 SS2</strain>
    </source>
</reference>
<gene>
    <name evidence="12" type="ORF">CONPUDRAFT_141048</name>
</gene>
<dbReference type="Pfam" id="PF08209">
    <property type="entry name" value="Sgf11"/>
    <property type="match status" value="1"/>
</dbReference>